<dbReference type="OrthoDB" id="10506099at2759"/>
<comment type="caution">
    <text evidence="1">The sequence shown here is derived from an EMBL/GenBank/DDBJ whole genome shotgun (WGS) entry which is preliminary data.</text>
</comment>
<evidence type="ECO:0000313" key="1">
    <source>
        <dbReference type="EMBL" id="KAG2268990.1"/>
    </source>
</evidence>
<proteinExistence type="predicted"/>
<protein>
    <submittedName>
        <fullName evidence="1">Uncharacterized protein</fullName>
    </submittedName>
</protein>
<sequence>MRSERNGSSSKQSCSCGRARSYGGWMQRKRHGGAKSCGSGGEDVAVAAVKEVRQWRCKNRWGQWGCKDLRQLRWNQEFHGDFFAQESRSKKKREKDWEEGKERYEIKEIVLTTLLHHSFDIYIKLNTINKKIVLC</sequence>
<name>A0A8X7QI09_BRACI</name>
<evidence type="ECO:0000313" key="2">
    <source>
        <dbReference type="Proteomes" id="UP000886595"/>
    </source>
</evidence>
<dbReference type="Proteomes" id="UP000886595">
    <property type="component" value="Unassembled WGS sequence"/>
</dbReference>
<dbReference type="AlphaFoldDB" id="A0A8X7QI09"/>
<accession>A0A8X7QI09</accession>
<gene>
    <name evidence="1" type="ORF">Bca52824_063545</name>
</gene>
<reference evidence="1 2" key="1">
    <citation type="submission" date="2020-02" db="EMBL/GenBank/DDBJ databases">
        <authorList>
            <person name="Ma Q."/>
            <person name="Huang Y."/>
            <person name="Song X."/>
            <person name="Pei D."/>
        </authorList>
    </citation>
    <scope>NUCLEOTIDE SEQUENCE [LARGE SCALE GENOMIC DNA]</scope>
    <source>
        <strain evidence="1">Sxm20200214</strain>
        <tissue evidence="1">Leaf</tissue>
    </source>
</reference>
<organism evidence="1 2">
    <name type="scientific">Brassica carinata</name>
    <name type="common">Ethiopian mustard</name>
    <name type="synonym">Abyssinian cabbage</name>
    <dbReference type="NCBI Taxonomy" id="52824"/>
    <lineage>
        <taxon>Eukaryota</taxon>
        <taxon>Viridiplantae</taxon>
        <taxon>Streptophyta</taxon>
        <taxon>Embryophyta</taxon>
        <taxon>Tracheophyta</taxon>
        <taxon>Spermatophyta</taxon>
        <taxon>Magnoliopsida</taxon>
        <taxon>eudicotyledons</taxon>
        <taxon>Gunneridae</taxon>
        <taxon>Pentapetalae</taxon>
        <taxon>rosids</taxon>
        <taxon>malvids</taxon>
        <taxon>Brassicales</taxon>
        <taxon>Brassicaceae</taxon>
        <taxon>Brassiceae</taxon>
        <taxon>Brassica</taxon>
    </lineage>
</organism>
<keyword evidence="2" id="KW-1185">Reference proteome</keyword>
<dbReference type="EMBL" id="JAAMPC010000013">
    <property type="protein sequence ID" value="KAG2268990.1"/>
    <property type="molecule type" value="Genomic_DNA"/>
</dbReference>